<sequence length="111" mass="12561">MTYWALSDSVCIRPFGFCICLVTETVTQNQSFRPRFRLLRATMSIYCGFSNPLPPGTMKDGCWQHWEIQTSYQFNSEAADGNDGLRLGTFTSRTIPSFIRGKVLSVLVHEG</sequence>
<evidence type="ECO:0000313" key="2">
    <source>
        <dbReference type="Proteomes" id="UP001054945"/>
    </source>
</evidence>
<comment type="caution">
    <text evidence="1">The sequence shown here is derived from an EMBL/GenBank/DDBJ whole genome shotgun (WGS) entry which is preliminary data.</text>
</comment>
<dbReference type="Proteomes" id="UP001054945">
    <property type="component" value="Unassembled WGS sequence"/>
</dbReference>
<evidence type="ECO:0000313" key="1">
    <source>
        <dbReference type="EMBL" id="GIZ01499.1"/>
    </source>
</evidence>
<gene>
    <name evidence="1" type="ORF">CEXT_18391</name>
</gene>
<reference evidence="1 2" key="1">
    <citation type="submission" date="2021-06" db="EMBL/GenBank/DDBJ databases">
        <title>Caerostris extrusa draft genome.</title>
        <authorList>
            <person name="Kono N."/>
            <person name="Arakawa K."/>
        </authorList>
    </citation>
    <scope>NUCLEOTIDE SEQUENCE [LARGE SCALE GENOMIC DNA]</scope>
</reference>
<accession>A0AAV4Y4R7</accession>
<name>A0AAV4Y4R7_CAEEX</name>
<dbReference type="EMBL" id="BPLR01001311">
    <property type="protein sequence ID" value="GIZ01499.1"/>
    <property type="molecule type" value="Genomic_DNA"/>
</dbReference>
<dbReference type="AlphaFoldDB" id="A0AAV4Y4R7"/>
<protein>
    <submittedName>
        <fullName evidence="1">Uncharacterized protein</fullName>
    </submittedName>
</protein>
<proteinExistence type="predicted"/>
<keyword evidence="2" id="KW-1185">Reference proteome</keyword>
<organism evidence="1 2">
    <name type="scientific">Caerostris extrusa</name>
    <name type="common">Bark spider</name>
    <name type="synonym">Caerostris bankana</name>
    <dbReference type="NCBI Taxonomy" id="172846"/>
    <lineage>
        <taxon>Eukaryota</taxon>
        <taxon>Metazoa</taxon>
        <taxon>Ecdysozoa</taxon>
        <taxon>Arthropoda</taxon>
        <taxon>Chelicerata</taxon>
        <taxon>Arachnida</taxon>
        <taxon>Araneae</taxon>
        <taxon>Araneomorphae</taxon>
        <taxon>Entelegynae</taxon>
        <taxon>Araneoidea</taxon>
        <taxon>Araneidae</taxon>
        <taxon>Caerostris</taxon>
    </lineage>
</organism>